<feature type="non-terminal residue" evidence="8">
    <location>
        <position position="280"/>
    </location>
</feature>
<dbReference type="GO" id="GO:0005886">
    <property type="term" value="C:plasma membrane"/>
    <property type="evidence" value="ECO:0007669"/>
    <property type="project" value="UniProtKB-SubCell"/>
</dbReference>
<evidence type="ECO:0000256" key="7">
    <source>
        <dbReference type="SAM" id="Phobius"/>
    </source>
</evidence>
<protein>
    <submittedName>
        <fullName evidence="8">Uncharacterized protein</fullName>
    </submittedName>
</protein>
<sequence>MIGHIENNTDKFIKFFQIFFIRTFYILHHFYLSKGMQVASSLAFTSLLSLVPLLTVMFGFFGKISALQEFSTLIQDFIFTNFVPEFGQIIQQYMHIFSAKASQLTISGSIILVLIALMLLATIDNAFNRIWRIKKTRNLIKRIFIYFSLLVIGPLLIGIGLASTSYLLSIPVIADVDTAFNIRTHLLSWLPFLTTSITFILLYILVPNCYVYKRHAAIAGIICAILFELAKYGFGIYIKEMPSYENIYGALAIIPLFFIWIYISWVIILFGAHITFCLSS</sequence>
<reference evidence="8" key="1">
    <citation type="submission" date="2018-05" db="EMBL/GenBank/DDBJ databases">
        <authorList>
            <person name="Lanie J.A."/>
            <person name="Ng W.-L."/>
            <person name="Kazmierczak K.M."/>
            <person name="Andrzejewski T.M."/>
            <person name="Davidsen T.M."/>
            <person name="Wayne K.J."/>
            <person name="Tettelin H."/>
            <person name="Glass J.I."/>
            <person name="Rusch D."/>
            <person name="Podicherti R."/>
            <person name="Tsui H.-C.T."/>
            <person name="Winkler M.E."/>
        </authorList>
    </citation>
    <scope>NUCLEOTIDE SEQUENCE</scope>
</reference>
<feature type="transmembrane region" description="Helical" evidence="7">
    <location>
        <begin position="106"/>
        <end position="123"/>
    </location>
</feature>
<dbReference type="PIRSF" id="PIRSF035875">
    <property type="entry name" value="RNase_BN"/>
    <property type="match status" value="1"/>
</dbReference>
<comment type="subcellular location">
    <subcellularLocation>
        <location evidence="1">Cell membrane</location>
        <topology evidence="1">Multi-pass membrane protein</topology>
    </subcellularLocation>
</comment>
<feature type="transmembrane region" description="Helical" evidence="7">
    <location>
        <begin position="250"/>
        <end position="278"/>
    </location>
</feature>
<dbReference type="HAMAP" id="MF_00672">
    <property type="entry name" value="UPF0761"/>
    <property type="match status" value="1"/>
</dbReference>
<keyword evidence="4 7" id="KW-0812">Transmembrane</keyword>
<dbReference type="Pfam" id="PF03631">
    <property type="entry name" value="Virul_fac_BrkB"/>
    <property type="match status" value="1"/>
</dbReference>
<feature type="transmembrane region" description="Helical" evidence="7">
    <location>
        <begin position="38"/>
        <end position="61"/>
    </location>
</feature>
<organism evidence="8">
    <name type="scientific">marine metagenome</name>
    <dbReference type="NCBI Taxonomy" id="408172"/>
    <lineage>
        <taxon>unclassified sequences</taxon>
        <taxon>metagenomes</taxon>
        <taxon>ecological metagenomes</taxon>
    </lineage>
</organism>
<feature type="transmembrane region" description="Helical" evidence="7">
    <location>
        <begin position="186"/>
        <end position="206"/>
    </location>
</feature>
<evidence type="ECO:0000256" key="6">
    <source>
        <dbReference type="ARBA" id="ARBA00023136"/>
    </source>
</evidence>
<evidence type="ECO:0000256" key="5">
    <source>
        <dbReference type="ARBA" id="ARBA00022989"/>
    </source>
</evidence>
<dbReference type="AlphaFoldDB" id="A0A381WN22"/>
<evidence type="ECO:0000256" key="3">
    <source>
        <dbReference type="ARBA" id="ARBA00022519"/>
    </source>
</evidence>
<gene>
    <name evidence="8" type="ORF">METZ01_LOCUS106783</name>
</gene>
<keyword evidence="2" id="KW-1003">Cell membrane</keyword>
<feature type="transmembrane region" description="Helical" evidence="7">
    <location>
        <begin position="143"/>
        <end position="166"/>
    </location>
</feature>
<evidence type="ECO:0000256" key="2">
    <source>
        <dbReference type="ARBA" id="ARBA00022475"/>
    </source>
</evidence>
<keyword evidence="6 7" id="KW-0472">Membrane</keyword>
<dbReference type="EMBL" id="UINC01012334">
    <property type="protein sequence ID" value="SVA53929.1"/>
    <property type="molecule type" value="Genomic_DNA"/>
</dbReference>
<keyword evidence="5 7" id="KW-1133">Transmembrane helix</keyword>
<dbReference type="PANTHER" id="PTHR30213:SF0">
    <property type="entry name" value="UPF0761 MEMBRANE PROTEIN YIHY"/>
    <property type="match status" value="1"/>
</dbReference>
<evidence type="ECO:0000313" key="8">
    <source>
        <dbReference type="EMBL" id="SVA53929.1"/>
    </source>
</evidence>
<keyword evidence="3" id="KW-0997">Cell inner membrane</keyword>
<feature type="transmembrane region" description="Helical" evidence="7">
    <location>
        <begin position="218"/>
        <end position="238"/>
    </location>
</feature>
<name>A0A381WN22_9ZZZZ</name>
<feature type="transmembrane region" description="Helical" evidence="7">
    <location>
        <begin position="12"/>
        <end position="32"/>
    </location>
</feature>
<accession>A0A381WN22</accession>
<dbReference type="PANTHER" id="PTHR30213">
    <property type="entry name" value="INNER MEMBRANE PROTEIN YHJD"/>
    <property type="match status" value="1"/>
</dbReference>
<dbReference type="InterPro" id="IPR023679">
    <property type="entry name" value="UPF0761_bac"/>
</dbReference>
<evidence type="ECO:0000256" key="4">
    <source>
        <dbReference type="ARBA" id="ARBA00022692"/>
    </source>
</evidence>
<proteinExistence type="inferred from homology"/>
<dbReference type="NCBIfam" id="TIGR00765">
    <property type="entry name" value="yihY_not_rbn"/>
    <property type="match status" value="1"/>
</dbReference>
<evidence type="ECO:0000256" key="1">
    <source>
        <dbReference type="ARBA" id="ARBA00004651"/>
    </source>
</evidence>
<dbReference type="InterPro" id="IPR017039">
    <property type="entry name" value="Virul_fac_BrkB"/>
</dbReference>